<name>A0A1Q9CBD7_SYMMI</name>
<feature type="region of interest" description="Disordered" evidence="1">
    <location>
        <begin position="162"/>
        <end position="185"/>
    </location>
</feature>
<feature type="domain" description="USP" evidence="2">
    <location>
        <begin position="1"/>
        <end position="142"/>
    </location>
</feature>
<dbReference type="InterPro" id="IPR028889">
    <property type="entry name" value="USP"/>
</dbReference>
<keyword evidence="4" id="KW-1185">Reference proteome</keyword>
<feature type="region of interest" description="Disordered" evidence="1">
    <location>
        <begin position="207"/>
        <end position="249"/>
    </location>
</feature>
<evidence type="ECO:0000313" key="3">
    <source>
        <dbReference type="EMBL" id="OLP80231.1"/>
    </source>
</evidence>
<feature type="compositionally biased region" description="Gly residues" evidence="1">
    <location>
        <begin position="238"/>
        <end position="249"/>
    </location>
</feature>
<evidence type="ECO:0000259" key="2">
    <source>
        <dbReference type="PROSITE" id="PS50235"/>
    </source>
</evidence>
<protein>
    <recommendedName>
        <fullName evidence="2">USP domain-containing protein</fullName>
    </recommendedName>
</protein>
<accession>A0A1Q9CBD7</accession>
<dbReference type="SUPFAM" id="SSF54001">
    <property type="entry name" value="Cysteine proteinases"/>
    <property type="match status" value="1"/>
</dbReference>
<evidence type="ECO:0000313" key="4">
    <source>
        <dbReference type="Proteomes" id="UP000186817"/>
    </source>
</evidence>
<sequence length="429" mass="46855">MHLSGDGKAEDLQDCVDRWHQQAYLHGLCEAYPVVLVQLARYGYGALGAIKDRSGVSVPRKLFLPVFGRGLNVFKATYTVCSIIVHHGTCTSAGHYTSLLLEPGVLPRNTFWGTDDGKVAKSYGRFPKCIERDAYIFILARCRCLLTLVLVASASLIRGGYDNDNDDDNDNNNNNNDNNAGAKGTTRLSLGSELEACERARSASLAGLKSNQEDQEREEQEQEQEQEAGVGDSINMDGVGGTDGRGSGVDGDSYRTCQENSGAGATADVDGDDEEEVANVKVHILKAGSAKAWDQIKTLERRAADPFPTMSKSQMPGQANMLRIRKQRYDMLWWIRKFVDLDAEKLATVWATGHIRDILESDVPLQLRSDANMHDSGCEVISDGDDRHVGSEVYTPYTHTCDADDRNVSSQAAGSLWPEALAAAVVDCL</sequence>
<evidence type="ECO:0000256" key="1">
    <source>
        <dbReference type="SAM" id="MobiDB-lite"/>
    </source>
</evidence>
<dbReference type="AlphaFoldDB" id="A0A1Q9CBD7"/>
<feature type="compositionally biased region" description="Acidic residues" evidence="1">
    <location>
        <begin position="213"/>
        <end position="226"/>
    </location>
</feature>
<dbReference type="Proteomes" id="UP000186817">
    <property type="component" value="Unassembled WGS sequence"/>
</dbReference>
<reference evidence="3 4" key="1">
    <citation type="submission" date="2016-02" db="EMBL/GenBank/DDBJ databases">
        <title>Genome analysis of coral dinoflagellate symbionts highlights evolutionary adaptations to a symbiotic lifestyle.</title>
        <authorList>
            <person name="Aranda M."/>
            <person name="Li Y."/>
            <person name="Liew Y.J."/>
            <person name="Baumgarten S."/>
            <person name="Simakov O."/>
            <person name="Wilson M."/>
            <person name="Piel J."/>
            <person name="Ashoor H."/>
            <person name="Bougouffa S."/>
            <person name="Bajic V.B."/>
            <person name="Ryu T."/>
            <person name="Ravasi T."/>
            <person name="Bayer T."/>
            <person name="Micklem G."/>
            <person name="Kim H."/>
            <person name="Bhak J."/>
            <person name="Lajeunesse T.C."/>
            <person name="Voolstra C.R."/>
        </authorList>
    </citation>
    <scope>NUCLEOTIDE SEQUENCE [LARGE SCALE GENOMIC DNA]</scope>
    <source>
        <strain evidence="3 4">CCMP2467</strain>
    </source>
</reference>
<proteinExistence type="predicted"/>
<dbReference type="PROSITE" id="PS50235">
    <property type="entry name" value="USP_3"/>
    <property type="match status" value="1"/>
</dbReference>
<gene>
    <name evidence="3" type="ORF">AK812_SmicGene39384</name>
</gene>
<dbReference type="Gene3D" id="3.90.70.10">
    <property type="entry name" value="Cysteine proteinases"/>
    <property type="match status" value="1"/>
</dbReference>
<dbReference type="InterPro" id="IPR038765">
    <property type="entry name" value="Papain-like_cys_pep_sf"/>
</dbReference>
<comment type="caution">
    <text evidence="3">The sequence shown here is derived from an EMBL/GenBank/DDBJ whole genome shotgun (WGS) entry which is preliminary data.</text>
</comment>
<organism evidence="3 4">
    <name type="scientific">Symbiodinium microadriaticum</name>
    <name type="common">Dinoflagellate</name>
    <name type="synonym">Zooxanthella microadriatica</name>
    <dbReference type="NCBI Taxonomy" id="2951"/>
    <lineage>
        <taxon>Eukaryota</taxon>
        <taxon>Sar</taxon>
        <taxon>Alveolata</taxon>
        <taxon>Dinophyceae</taxon>
        <taxon>Suessiales</taxon>
        <taxon>Symbiodiniaceae</taxon>
        <taxon>Symbiodinium</taxon>
    </lineage>
</organism>
<dbReference type="EMBL" id="LSRX01001400">
    <property type="protein sequence ID" value="OLP80231.1"/>
    <property type="molecule type" value="Genomic_DNA"/>
</dbReference>